<dbReference type="RefSeq" id="WP_013267587.1">
    <property type="nucleotide sequence ID" value="NC_014375.1"/>
</dbReference>
<evidence type="ECO:0000313" key="3">
    <source>
        <dbReference type="Proteomes" id="UP000002696"/>
    </source>
</evidence>
<dbReference type="HOGENOM" id="CLU_2697393_0_0_5"/>
<dbReference type="BioCyc" id="BSUB633149:G1GM8-167-MONOMER"/>
<evidence type="ECO:0000256" key="1">
    <source>
        <dbReference type="SAM" id="Phobius"/>
    </source>
</evidence>
<dbReference type="STRING" id="633149.Bresu_0168"/>
<dbReference type="AlphaFoldDB" id="D9QII0"/>
<proteinExistence type="predicted"/>
<dbReference type="Proteomes" id="UP000002696">
    <property type="component" value="Chromosome"/>
</dbReference>
<name>D9QII0_BRESC</name>
<keyword evidence="3" id="KW-1185">Reference proteome</keyword>
<dbReference type="EMBL" id="CP002102">
    <property type="protein sequence ID" value="ADK99482.1"/>
    <property type="molecule type" value="Genomic_DNA"/>
</dbReference>
<protein>
    <submittedName>
        <fullName evidence="2">Uncharacterized protein</fullName>
    </submittedName>
</protein>
<keyword evidence="1" id="KW-0812">Transmembrane</keyword>
<gene>
    <name evidence="2" type="ordered locus">Bresu_0168</name>
</gene>
<reference evidence="3" key="1">
    <citation type="journal article" date="2011" name="J. Bacteriol.">
        <title>Genome sequences of eight morphologically diverse alphaproteobacteria.</title>
        <authorList>
            <consortium name="US DOE Joint Genome Institute"/>
            <person name="Brown P.J."/>
            <person name="Kysela D.T."/>
            <person name="Buechlein A."/>
            <person name="Hemmerich C."/>
            <person name="Brun Y.V."/>
        </authorList>
    </citation>
    <scope>NUCLEOTIDE SEQUENCE [LARGE SCALE GENOMIC DNA]</scope>
    <source>
        <strain evidence="3">ATCC 15264 / DSM 4735 / LMG 14903 / NBRC 16000 / CB 81</strain>
    </source>
</reference>
<keyword evidence="1" id="KW-0472">Membrane</keyword>
<accession>D9QII0</accession>
<keyword evidence="1" id="KW-1133">Transmembrane helix</keyword>
<dbReference type="KEGG" id="bsb:Bresu_0168"/>
<dbReference type="InParanoid" id="D9QII0"/>
<feature type="transmembrane region" description="Helical" evidence="1">
    <location>
        <begin position="43"/>
        <end position="66"/>
    </location>
</feature>
<sequence>MKSGRRLKPLVWPLVLLVAGGATALLAEATARSVETVTLYGTIRLVSDLVLLIAAVWLVIGLVRVIKPAGPRA</sequence>
<evidence type="ECO:0000313" key="2">
    <source>
        <dbReference type="EMBL" id="ADK99482.1"/>
    </source>
</evidence>
<organism evidence="2 3">
    <name type="scientific">Brevundimonas subvibrioides (strain ATCC 15264 / DSM 4735 / LMG 14903 / NBRC 16000 / CB 81)</name>
    <name type="common">Caulobacter subvibrioides</name>
    <dbReference type="NCBI Taxonomy" id="633149"/>
    <lineage>
        <taxon>Bacteria</taxon>
        <taxon>Pseudomonadati</taxon>
        <taxon>Pseudomonadota</taxon>
        <taxon>Alphaproteobacteria</taxon>
        <taxon>Caulobacterales</taxon>
        <taxon>Caulobacteraceae</taxon>
        <taxon>Brevundimonas</taxon>
    </lineage>
</organism>